<keyword evidence="6 7" id="KW-0472">Membrane</keyword>
<dbReference type="SUPFAM" id="SSF50182">
    <property type="entry name" value="Sm-like ribonucleoproteins"/>
    <property type="match status" value="1"/>
</dbReference>
<dbReference type="PANTHER" id="PTHR30347:SF1">
    <property type="entry name" value="MECHANOSENSITIVE CHANNEL MSCK"/>
    <property type="match status" value="1"/>
</dbReference>
<dbReference type="InterPro" id="IPR049278">
    <property type="entry name" value="MS_channel_C"/>
</dbReference>
<proteinExistence type="inferred from homology"/>
<evidence type="ECO:0000256" key="7">
    <source>
        <dbReference type="SAM" id="Phobius"/>
    </source>
</evidence>
<evidence type="ECO:0000259" key="8">
    <source>
        <dbReference type="Pfam" id="PF00924"/>
    </source>
</evidence>
<keyword evidence="12" id="KW-1185">Reference proteome</keyword>
<evidence type="ECO:0000259" key="9">
    <source>
        <dbReference type="Pfam" id="PF21082"/>
    </source>
</evidence>
<dbReference type="GO" id="GO:0008381">
    <property type="term" value="F:mechanosensitive monoatomic ion channel activity"/>
    <property type="evidence" value="ECO:0007669"/>
    <property type="project" value="UniProtKB-ARBA"/>
</dbReference>
<evidence type="ECO:0000256" key="4">
    <source>
        <dbReference type="ARBA" id="ARBA00022692"/>
    </source>
</evidence>
<dbReference type="Pfam" id="PF21082">
    <property type="entry name" value="MS_channel_3rd"/>
    <property type="match status" value="1"/>
</dbReference>
<comment type="similarity">
    <text evidence="2">Belongs to the MscS (TC 1.A.23) family.</text>
</comment>
<keyword evidence="5 7" id="KW-1133">Transmembrane helix</keyword>
<evidence type="ECO:0000313" key="11">
    <source>
        <dbReference type="EMBL" id="OOZ38650.1"/>
    </source>
</evidence>
<gene>
    <name evidence="11" type="ORF">BOW53_14745</name>
</gene>
<feature type="domain" description="Mechanosensitive ion channel MscS" evidence="8">
    <location>
        <begin position="258"/>
        <end position="324"/>
    </location>
</feature>
<keyword evidence="3" id="KW-1003">Cell membrane</keyword>
<evidence type="ECO:0000256" key="1">
    <source>
        <dbReference type="ARBA" id="ARBA00004651"/>
    </source>
</evidence>
<dbReference type="PANTHER" id="PTHR30347">
    <property type="entry name" value="POTASSIUM CHANNEL RELATED"/>
    <property type="match status" value="1"/>
</dbReference>
<dbReference type="GO" id="GO:0005886">
    <property type="term" value="C:plasma membrane"/>
    <property type="evidence" value="ECO:0007669"/>
    <property type="project" value="UniProtKB-SubCell"/>
</dbReference>
<dbReference type="InterPro" id="IPR011066">
    <property type="entry name" value="MscS_channel_C_sf"/>
</dbReference>
<comment type="subcellular location">
    <subcellularLocation>
        <location evidence="1">Cell membrane</location>
        <topology evidence="1">Multi-pass membrane protein</topology>
    </subcellularLocation>
</comment>
<feature type="transmembrane region" description="Helical" evidence="7">
    <location>
        <begin position="12"/>
        <end position="36"/>
    </location>
</feature>
<reference evidence="11 12" key="1">
    <citation type="submission" date="2016-11" db="EMBL/GenBank/DDBJ databases">
        <title>Mixed transmission modes and dynamic genome evolution in an obligate animal-bacterial symbiosis.</title>
        <authorList>
            <person name="Russell S.L."/>
            <person name="Corbett-Detig R.B."/>
            <person name="Cavanaugh C.M."/>
        </authorList>
    </citation>
    <scope>NUCLEOTIDE SEQUENCE [LARGE SCALE GENOMIC DNA]</scope>
    <source>
        <strain evidence="11">Sveles-Q1</strain>
    </source>
</reference>
<accession>A0A1T2L0W3</accession>
<name>A0A1T2L0W3_9GAMM</name>
<feature type="transmembrane region" description="Helical" evidence="7">
    <location>
        <begin position="70"/>
        <end position="87"/>
    </location>
</feature>
<evidence type="ECO:0000256" key="6">
    <source>
        <dbReference type="ARBA" id="ARBA00023136"/>
    </source>
</evidence>
<dbReference type="InterPro" id="IPR049142">
    <property type="entry name" value="MS_channel_1st"/>
</dbReference>
<dbReference type="Gene3D" id="2.30.30.60">
    <property type="match status" value="1"/>
</dbReference>
<evidence type="ECO:0000256" key="2">
    <source>
        <dbReference type="ARBA" id="ARBA00008017"/>
    </source>
</evidence>
<keyword evidence="4 7" id="KW-0812">Transmembrane</keyword>
<feature type="transmembrane region" description="Helical" evidence="7">
    <location>
        <begin position="170"/>
        <end position="191"/>
    </location>
</feature>
<dbReference type="Gene3D" id="3.30.70.100">
    <property type="match status" value="1"/>
</dbReference>
<feature type="transmembrane region" description="Helical" evidence="7">
    <location>
        <begin position="129"/>
        <end position="150"/>
    </location>
</feature>
<dbReference type="SUPFAM" id="SSF82689">
    <property type="entry name" value="Mechanosensitive channel protein MscS (YggB), C-terminal domain"/>
    <property type="match status" value="1"/>
</dbReference>
<dbReference type="Pfam" id="PF00924">
    <property type="entry name" value="MS_channel_2nd"/>
    <property type="match status" value="1"/>
</dbReference>
<evidence type="ECO:0000256" key="5">
    <source>
        <dbReference type="ARBA" id="ARBA00022989"/>
    </source>
</evidence>
<protein>
    <submittedName>
        <fullName evidence="11">Mechanosensitive ion channel protein MscS</fullName>
    </submittedName>
</protein>
<dbReference type="InterPro" id="IPR006685">
    <property type="entry name" value="MscS_channel_2nd"/>
</dbReference>
<evidence type="ECO:0000313" key="12">
    <source>
        <dbReference type="Proteomes" id="UP000191110"/>
    </source>
</evidence>
<evidence type="ECO:0000259" key="10">
    <source>
        <dbReference type="Pfam" id="PF21088"/>
    </source>
</evidence>
<feature type="transmembrane region" description="Helical" evidence="7">
    <location>
        <begin position="99"/>
        <end position="117"/>
    </location>
</feature>
<dbReference type="Pfam" id="PF21088">
    <property type="entry name" value="MS_channel_1st"/>
    <property type="match status" value="1"/>
</dbReference>
<feature type="domain" description="Mechanosensitive ion channel transmembrane helices 2/3" evidence="10">
    <location>
        <begin position="216"/>
        <end position="256"/>
    </location>
</feature>
<dbReference type="AlphaFoldDB" id="A0A1T2L0W3"/>
<dbReference type="SUPFAM" id="SSF82861">
    <property type="entry name" value="Mechanosensitive channel protein MscS (YggB), transmembrane region"/>
    <property type="match status" value="1"/>
</dbReference>
<dbReference type="InterPro" id="IPR023408">
    <property type="entry name" value="MscS_beta-dom_sf"/>
</dbReference>
<dbReference type="InterPro" id="IPR052702">
    <property type="entry name" value="MscS-like_channel"/>
</dbReference>
<dbReference type="Gene3D" id="1.10.287.1260">
    <property type="match status" value="1"/>
</dbReference>
<dbReference type="EMBL" id="MPRL01000077">
    <property type="protein sequence ID" value="OOZ38650.1"/>
    <property type="molecule type" value="Genomic_DNA"/>
</dbReference>
<dbReference type="OrthoDB" id="9799209at2"/>
<dbReference type="RefSeq" id="WP_078484854.1">
    <property type="nucleotide sequence ID" value="NZ_MPRL01000077.1"/>
</dbReference>
<feature type="domain" description="Mechanosensitive ion channel MscS C-terminal" evidence="9">
    <location>
        <begin position="331"/>
        <end position="414"/>
    </location>
</feature>
<organism evidence="11 12">
    <name type="scientific">Solemya pervernicosa gill symbiont</name>
    <dbReference type="NCBI Taxonomy" id="642797"/>
    <lineage>
        <taxon>Bacteria</taxon>
        <taxon>Pseudomonadati</taxon>
        <taxon>Pseudomonadota</taxon>
        <taxon>Gammaproteobacteria</taxon>
        <taxon>sulfur-oxidizing symbionts</taxon>
    </lineage>
</organism>
<comment type="caution">
    <text evidence="11">The sequence shown here is derived from an EMBL/GenBank/DDBJ whole genome shotgun (WGS) entry which is preliminary data.</text>
</comment>
<dbReference type="InterPro" id="IPR010920">
    <property type="entry name" value="LSM_dom_sf"/>
</dbReference>
<evidence type="ECO:0000256" key="3">
    <source>
        <dbReference type="ARBA" id="ARBA00022475"/>
    </source>
</evidence>
<dbReference type="InterPro" id="IPR011014">
    <property type="entry name" value="MscS_channel_TM-2"/>
</dbReference>
<dbReference type="Proteomes" id="UP000191110">
    <property type="component" value="Unassembled WGS sequence"/>
</dbReference>
<sequence length="434" mass="48129">MDFESLITTTQHYLGLIATTQVAIQLSIIILSLLLARLLHYRWVHYLDLTIKETREHRLRRITLRGTQRLVFPFATLLLVMTGRAILEQFGGAAPLLDIVVPLMLSLAAIRLTFYSLRMVLRPGPALKAWESVVSTLVWVVVALHLLGLLPGVLDALDGIAITVGTTRVSLLSTMKLLLSIGLFLILALWLSKLIERVVSRAGNLSPGMRVGLTKFSKFFLLTLAMLIALNSVGIDLTALTVFGGALGVGLGFGLQRIASNFISGFILIFDRSIRPGDTITIGGSFGWVQELRARYVVIRDRDGVETLIPNENLITTEVINWSHSDPDVRIKLPVSIGYDDDPEQAMATMIEAALEHPRVLKDPPPVSRLISFGDSGIELQLRIWINDPQNGVGNVRSDLNLEIWRRFKTQQITIPYPQRDLHIRSGHVSASSE</sequence>
<feature type="transmembrane region" description="Helical" evidence="7">
    <location>
        <begin position="219"/>
        <end position="243"/>
    </location>
</feature>